<organism evidence="9 10">
    <name type="scientific">Burkholderia cepacia</name>
    <name type="common">Pseudomonas cepacia</name>
    <dbReference type="NCBI Taxonomy" id="292"/>
    <lineage>
        <taxon>Bacteria</taxon>
        <taxon>Pseudomonadati</taxon>
        <taxon>Pseudomonadota</taxon>
        <taxon>Betaproteobacteria</taxon>
        <taxon>Burkholderiales</taxon>
        <taxon>Burkholderiaceae</taxon>
        <taxon>Burkholderia</taxon>
        <taxon>Burkholderia cepacia complex</taxon>
    </lineage>
</organism>
<reference evidence="9 10" key="1">
    <citation type="submission" date="2015-12" db="EMBL/GenBank/DDBJ databases">
        <title>Diversity of Burkholderia near neighbor genomes.</title>
        <authorList>
            <person name="Sahl J."/>
            <person name="Wagner D."/>
            <person name="Keim P."/>
        </authorList>
    </citation>
    <scope>NUCLEOTIDE SEQUENCE [LARGE SCALE GENOMIC DNA]</scope>
    <source>
        <strain evidence="9 10">MSMB1184WGS</strain>
    </source>
</reference>
<gene>
    <name evidence="9" type="ORF">WT26_04645</name>
</gene>
<dbReference type="InterPro" id="IPR025857">
    <property type="entry name" value="MacB_PCD"/>
</dbReference>
<proteinExistence type="predicted"/>
<keyword evidence="3 6" id="KW-0812">Transmembrane</keyword>
<feature type="transmembrane region" description="Helical" evidence="6">
    <location>
        <begin position="260"/>
        <end position="279"/>
    </location>
</feature>
<dbReference type="Pfam" id="PF12704">
    <property type="entry name" value="MacB_PCD"/>
    <property type="match status" value="1"/>
</dbReference>
<evidence type="ECO:0000256" key="1">
    <source>
        <dbReference type="ARBA" id="ARBA00004651"/>
    </source>
</evidence>
<keyword evidence="4 6" id="KW-1133">Transmembrane helix</keyword>
<dbReference type="RefSeq" id="WP_069272283.1">
    <property type="nucleotide sequence ID" value="NZ_CP013443.1"/>
</dbReference>
<evidence type="ECO:0000259" key="7">
    <source>
        <dbReference type="Pfam" id="PF02687"/>
    </source>
</evidence>
<keyword evidence="5 6" id="KW-0472">Membrane</keyword>
<evidence type="ECO:0000259" key="8">
    <source>
        <dbReference type="Pfam" id="PF12704"/>
    </source>
</evidence>
<name>A0A1B4PN74_BURCE</name>
<evidence type="ECO:0000256" key="6">
    <source>
        <dbReference type="SAM" id="Phobius"/>
    </source>
</evidence>
<keyword evidence="9" id="KW-0067">ATP-binding</keyword>
<dbReference type="Pfam" id="PF02687">
    <property type="entry name" value="FtsX"/>
    <property type="match status" value="1"/>
</dbReference>
<protein>
    <submittedName>
        <fullName evidence="9">ABC transporter ATP-binding protein</fullName>
    </submittedName>
</protein>
<dbReference type="EMBL" id="CP013443">
    <property type="protein sequence ID" value="AOK15368.1"/>
    <property type="molecule type" value="Genomic_DNA"/>
</dbReference>
<accession>A0A1B4PN74</accession>
<dbReference type="GO" id="GO:0005886">
    <property type="term" value="C:plasma membrane"/>
    <property type="evidence" value="ECO:0007669"/>
    <property type="project" value="UniProtKB-SubCell"/>
</dbReference>
<dbReference type="PANTHER" id="PTHR43738:SF3">
    <property type="entry name" value="ABC TRANSPORTER PERMEASE"/>
    <property type="match status" value="1"/>
</dbReference>
<feature type="domain" description="MacB-like periplasmic core" evidence="8">
    <location>
        <begin position="18"/>
        <end position="224"/>
    </location>
</feature>
<dbReference type="Proteomes" id="UP000094776">
    <property type="component" value="Chromosome 1"/>
</dbReference>
<evidence type="ECO:0000256" key="2">
    <source>
        <dbReference type="ARBA" id="ARBA00022475"/>
    </source>
</evidence>
<evidence type="ECO:0000313" key="9">
    <source>
        <dbReference type="EMBL" id="AOK15368.1"/>
    </source>
</evidence>
<evidence type="ECO:0000256" key="4">
    <source>
        <dbReference type="ARBA" id="ARBA00022989"/>
    </source>
</evidence>
<evidence type="ECO:0000256" key="5">
    <source>
        <dbReference type="ARBA" id="ARBA00023136"/>
    </source>
</evidence>
<comment type="subcellular location">
    <subcellularLocation>
        <location evidence="1">Cell membrane</location>
        <topology evidence="1">Multi-pass membrane protein</topology>
    </subcellularLocation>
</comment>
<feature type="transmembrane region" description="Helical" evidence="6">
    <location>
        <begin position="300"/>
        <end position="324"/>
    </location>
</feature>
<dbReference type="InterPro" id="IPR051125">
    <property type="entry name" value="ABC-4/HrtB_transporter"/>
</dbReference>
<dbReference type="AlphaFoldDB" id="A0A1B4PN74"/>
<dbReference type="InterPro" id="IPR003838">
    <property type="entry name" value="ABC3_permease_C"/>
</dbReference>
<evidence type="ECO:0000313" key="10">
    <source>
        <dbReference type="Proteomes" id="UP000094776"/>
    </source>
</evidence>
<sequence length="384" mass="41636">MYVLKLIARNALRHRLRTLLTVLGLTIAVLAFGLLHTVVDAWYAGAAAASSGRLVTRNAISLVFPLPVSYENRIRGAEGVTAVVRSNWFGGIYRDPKNFFASFAVSDNYLDLYPEFIVPEQQRADYNRDRRGCLVGRQLADQFGFKVGDVIPLKGTIYPGTWDFVVRGILDGRDDSTITRQLVFHWEYLNERVRKTTPRQADQVGVYVFGIAAPDDAAAISRNVDAVFRNSLAETLTETEQAFQLGFVAMSNQIIAAIRLVSYVVILIIMAVMANAMAMSARERTAEYATLKALGFGPGFLALIVFGESVVIAAIGGSLGMLAMPPAAHLFKQATGGVFPVFNVSAQTIALQAACSVAVGFAAAIVPAWQAARVRVVEGLRAIG</sequence>
<feature type="transmembrane region" description="Helical" evidence="6">
    <location>
        <begin position="344"/>
        <end position="366"/>
    </location>
</feature>
<feature type="domain" description="ABC3 transporter permease C-terminal" evidence="7">
    <location>
        <begin position="260"/>
        <end position="373"/>
    </location>
</feature>
<keyword evidence="9" id="KW-0547">Nucleotide-binding</keyword>
<dbReference type="PANTHER" id="PTHR43738">
    <property type="entry name" value="ABC TRANSPORTER, MEMBRANE PROTEIN"/>
    <property type="match status" value="1"/>
</dbReference>
<keyword evidence="2" id="KW-1003">Cell membrane</keyword>
<dbReference type="GO" id="GO:0005524">
    <property type="term" value="F:ATP binding"/>
    <property type="evidence" value="ECO:0007669"/>
    <property type="project" value="UniProtKB-KW"/>
</dbReference>
<evidence type="ECO:0000256" key="3">
    <source>
        <dbReference type="ARBA" id="ARBA00022692"/>
    </source>
</evidence>